<dbReference type="EMBL" id="BPQB01000005">
    <property type="protein sequence ID" value="GJE86881.1"/>
    <property type="molecule type" value="Genomic_DNA"/>
</dbReference>
<proteinExistence type="predicted"/>
<protein>
    <recommendedName>
        <fullName evidence="2">F-box domain-containing protein</fullName>
    </recommendedName>
</protein>
<comment type="caution">
    <text evidence="3">The sequence shown here is derived from an EMBL/GenBank/DDBJ whole genome shotgun (WGS) entry which is preliminary data.</text>
</comment>
<reference evidence="3 4" key="1">
    <citation type="submission" date="2021-08" db="EMBL/GenBank/DDBJ databases">
        <title>Draft Genome Sequence of Phanerochaete sordida strain YK-624.</title>
        <authorList>
            <person name="Mori T."/>
            <person name="Dohra H."/>
            <person name="Suzuki T."/>
            <person name="Kawagishi H."/>
            <person name="Hirai H."/>
        </authorList>
    </citation>
    <scope>NUCLEOTIDE SEQUENCE [LARGE SCALE GENOMIC DNA]</scope>
    <source>
        <strain evidence="3 4">YK-624</strain>
    </source>
</reference>
<sequence length="669" mass="76323">MPGKKAKTEQPQSEAGPTDGDQPVSAKRNRRAGRGRKALKGNGLLEMPLDAINEICSYLQPFALLMLARTTKVFRDYLMTRRAALVWKTARGNVEGLPDCPPYLAEPFYAELMFGVDCHDCGRLKEIQHMWGFNIRCCWLCRSWLFKEEGKFDQSTQQLIQSLGEGSVLKLQMGEKVLRLRKDVEKLVETFSALPPGSTEWAATLEARKRRCEDMIKHGKQCKDWYCTKLIHWRAKEESDLRNERWNDILSRLRSLGWGEELDCLKKSSYYTLRKDSRVTLAKPLTEKAWKFLEGPLVKILQDYRDSHRDYERRCTIKERLDVLAKGVEHARWTACSRNSAAFLPTLVDLAHMDPFRSLLDPDADTPTLLKPDSFDELCLQLTAHLEIWQRKVNDSLASLVALSSPSTAGNLTRACVAFDCNKCKRNSFEFPGVVAHECLYTYNEPPRTDMLDYEIFKFSKNTGRLPWSSDNLRLSSLADLNSRRTVISACGLDPDVATSEQMDDLDARLACSTCSDGASKYIMDWRTAIYHSHSNVSSPVKWTLIMSPLLGIVRSRERAFKGAWDGYKLRLSCTRCSPWSRPDLTESELERHLEKEHKVTRVSLTVPHVYPAPRPPALKMRRTYTVAVNQAAYPANSELSFSDYVSQKAKALRNAHVLVVDLEPGTHW</sequence>
<accession>A0A9P3G270</accession>
<organism evidence="3 4">
    <name type="scientific">Phanerochaete sordida</name>
    <dbReference type="NCBI Taxonomy" id="48140"/>
    <lineage>
        <taxon>Eukaryota</taxon>
        <taxon>Fungi</taxon>
        <taxon>Dikarya</taxon>
        <taxon>Basidiomycota</taxon>
        <taxon>Agaricomycotina</taxon>
        <taxon>Agaricomycetes</taxon>
        <taxon>Polyporales</taxon>
        <taxon>Phanerochaetaceae</taxon>
        <taxon>Phanerochaete</taxon>
    </lineage>
</organism>
<feature type="region of interest" description="Disordered" evidence="1">
    <location>
        <begin position="1"/>
        <end position="35"/>
    </location>
</feature>
<evidence type="ECO:0000259" key="2">
    <source>
        <dbReference type="PROSITE" id="PS50181"/>
    </source>
</evidence>
<dbReference type="Proteomes" id="UP000703269">
    <property type="component" value="Unassembled WGS sequence"/>
</dbReference>
<evidence type="ECO:0000313" key="4">
    <source>
        <dbReference type="Proteomes" id="UP000703269"/>
    </source>
</evidence>
<dbReference type="AlphaFoldDB" id="A0A9P3G270"/>
<feature type="domain" description="F-box" evidence="2">
    <location>
        <begin position="41"/>
        <end position="90"/>
    </location>
</feature>
<evidence type="ECO:0000313" key="3">
    <source>
        <dbReference type="EMBL" id="GJE86881.1"/>
    </source>
</evidence>
<dbReference type="OrthoDB" id="2322499at2759"/>
<dbReference type="PROSITE" id="PS50181">
    <property type="entry name" value="FBOX"/>
    <property type="match status" value="1"/>
</dbReference>
<keyword evidence="4" id="KW-1185">Reference proteome</keyword>
<name>A0A9P3G270_9APHY</name>
<evidence type="ECO:0000256" key="1">
    <source>
        <dbReference type="SAM" id="MobiDB-lite"/>
    </source>
</evidence>
<gene>
    <name evidence="3" type="ORF">PsYK624_029640</name>
</gene>
<dbReference type="InterPro" id="IPR001810">
    <property type="entry name" value="F-box_dom"/>
</dbReference>